<keyword evidence="1" id="KW-0802">TPR repeat</keyword>
<dbReference type="PANTHER" id="PTHR12558:SF13">
    <property type="entry name" value="CELL DIVISION CYCLE PROTEIN 27 HOMOLOG"/>
    <property type="match status" value="1"/>
</dbReference>
<name>A0A2B0LUR4_BACCE</name>
<dbReference type="InterPro" id="IPR039563">
    <property type="entry name" value="Peptidase_C39_single_dom"/>
</dbReference>
<sequence length="1402" mass="164556">MLEFRRLEVCLKEKRFVDGLQEIHQEIAHIREINMLSYVKKWLSSISSTEEFDTLIRLTDEGLMHQYSAFLIRYSYKKFPNMRTLSLYCDELIDDQKVLDAEKLLKDALEDIKVDQIDSDILSKAYFTLVRCLLEMKRNEEAFQYMKKAESYSTRPVFDKWGYFYIQTGEWEKAENSLLAGMDHKENEELAIYLLSQLYAYKGEQKRALQLINDAIDRFSQVPYFYFEKMKHLLDLQRYEEMLTVIDKVNRILPYHSYKTYFTHLRAEALYKLNKIQDLLALLKTEVCLKKSIYHNIEKCRTGKKVRLPLVPIVQKENYCVPASLEMMLCLWGERCTQDEIADHIFDVTGSKFSDTVTYLEKMGYVCRYFKGNEKNYKALLDRNIPVLLSIDIEHASHVQVLSGYDDQLQAFFVQDPNFLEPLFIEYEKLQERYRYTDGLSIVFVPKEEKEQLSFLVEGEDVYFRKLFSLTDHLEEQDKQGIEELVSFLQETSENPYTWLYTIKHMDVEVNQEFILFCAERLIKKYPDSDFVKLHSAQCFIRIQDMERASDVLQSVEKKNNQALYHFIHGRYSLEKEEYEEAISGFRSSLQLDADQPIAWSFLALSHMYIDQSEHGLKMSQIAIQRHPDRFVFVNHGLILMDLERYEEAYEVFNDLLKEYKYEAHIWYERAKCAHQMGKLHLAIKGLQIAIQLDKVAPYSYVKLSEIYESDVEDRKSAEEVLLQGIENCEESSSLYVRLGDLHFQHDEFEEAEKIYKRALEENNKDVYSHFGLIQTYMAKEQYGDAKHYILNMEKLFEQHDEFLMNAGMVLWDAEIELGANEEQLKIALSKLENGIRCLKNNIASMLEEYVNRIEGTTFVQRGIAFLRKLGKERPDVIEYGCYAGILYESLGQYDQAMKRYNQAIKHRTSALPYCRIGESLLVLGELESAKKAYETCLEIDANFTGVHLKLAEIYGIEENRLKEQYHMLQAMLQDPVIVNMEYVAELSVENNLHKELLSDLEKLAGKVNEMWRLDALAYVYGAMKEREKEQKLVEEALQMDEEHVEVRYHYAKVLVRKSDSEAIPFVTSLIRQDIENERVFEVYVQAIEQQQKLSQIRDSLHLLPVKKKERSTAFMYAASALAERLTAKQHNEELKKSIFTRAFYRMKNRAKEISRITTVIDLFEISLRLNPKNSMAAQRLAMFYENGNMITEAIDVLQTSLESIWDINTARQLVKLFIEYGDENEEMLRGALEFIKQMVREEPNDYNTLLLHSNVLFMLGEEKQAEKICLQLIERMPFASRAFLALAEIYQSEARFEDSISMLEEGVLHHPKDHAMFLALAASYHQIGKTEKAEELTNYILSFDSSDLLVRYNRACYLAILKRNAEAKVELETVLHEDETGFFAKLAEDDEDLVEVWETIK</sequence>
<evidence type="ECO:0000256" key="2">
    <source>
        <dbReference type="SAM" id="Coils"/>
    </source>
</evidence>
<dbReference type="Gene3D" id="1.25.40.10">
    <property type="entry name" value="Tetratricopeptide repeat domain"/>
    <property type="match status" value="5"/>
</dbReference>
<dbReference type="Pfam" id="PF13529">
    <property type="entry name" value="Peptidase_C39_2"/>
    <property type="match status" value="1"/>
</dbReference>
<feature type="repeat" description="TPR" evidence="1">
    <location>
        <begin position="878"/>
        <end position="911"/>
    </location>
</feature>
<dbReference type="Pfam" id="PF13181">
    <property type="entry name" value="TPR_8"/>
    <property type="match status" value="3"/>
</dbReference>
<reference evidence="4 5" key="1">
    <citation type="submission" date="2017-09" db="EMBL/GenBank/DDBJ databases">
        <title>Large-scale bioinformatics analysis of Bacillus genomes uncovers conserved roles of natural products in bacterial physiology.</title>
        <authorList>
            <consortium name="Agbiome Team Llc"/>
            <person name="Bleich R.M."/>
            <person name="Grubbs K.J."/>
            <person name="Santa Maria K.C."/>
            <person name="Allen S.E."/>
            <person name="Farag S."/>
            <person name="Shank E.A."/>
            <person name="Bowers A."/>
        </authorList>
    </citation>
    <scope>NUCLEOTIDE SEQUENCE [LARGE SCALE GENOMIC DNA]</scope>
    <source>
        <strain evidence="4 5">AFS083043</strain>
    </source>
</reference>
<keyword evidence="2" id="KW-0175">Coiled coil</keyword>
<dbReference type="PANTHER" id="PTHR12558">
    <property type="entry name" value="CELL DIVISION CYCLE 16,23,27"/>
    <property type="match status" value="1"/>
</dbReference>
<dbReference type="InterPro" id="IPR019734">
    <property type="entry name" value="TPR_rpt"/>
</dbReference>
<proteinExistence type="predicted"/>
<evidence type="ECO:0000259" key="3">
    <source>
        <dbReference type="Pfam" id="PF13529"/>
    </source>
</evidence>
<comment type="caution">
    <text evidence="4">The sequence shown here is derived from an EMBL/GenBank/DDBJ whole genome shotgun (WGS) entry which is preliminary data.</text>
</comment>
<dbReference type="Gene3D" id="3.90.70.10">
    <property type="entry name" value="Cysteine proteinases"/>
    <property type="match status" value="1"/>
</dbReference>
<dbReference type="InterPro" id="IPR011990">
    <property type="entry name" value="TPR-like_helical_dom_sf"/>
</dbReference>
<dbReference type="Proteomes" id="UP000242656">
    <property type="component" value="Unassembled WGS sequence"/>
</dbReference>
<evidence type="ECO:0000313" key="4">
    <source>
        <dbReference type="EMBL" id="PFK33493.1"/>
    </source>
</evidence>
<organism evidence="4 5">
    <name type="scientific">Bacillus cereus</name>
    <dbReference type="NCBI Taxonomy" id="1396"/>
    <lineage>
        <taxon>Bacteria</taxon>
        <taxon>Bacillati</taxon>
        <taxon>Bacillota</taxon>
        <taxon>Bacilli</taxon>
        <taxon>Bacillales</taxon>
        <taxon>Bacillaceae</taxon>
        <taxon>Bacillus</taxon>
        <taxon>Bacillus cereus group</taxon>
    </lineage>
</organism>
<protein>
    <recommendedName>
        <fullName evidence="3">Peptidase C39-like domain-containing protein</fullName>
    </recommendedName>
</protein>
<dbReference type="RefSeq" id="WP_098491979.1">
    <property type="nucleotide sequence ID" value="NZ_NUWN01000077.1"/>
</dbReference>
<feature type="repeat" description="TPR" evidence="1">
    <location>
        <begin position="563"/>
        <end position="596"/>
    </location>
</feature>
<dbReference type="SUPFAM" id="SSF48452">
    <property type="entry name" value="TPR-like"/>
    <property type="match status" value="4"/>
</dbReference>
<evidence type="ECO:0000256" key="1">
    <source>
        <dbReference type="PROSITE-ProRule" id="PRU00339"/>
    </source>
</evidence>
<feature type="domain" description="Peptidase C39-like" evidence="3">
    <location>
        <begin position="312"/>
        <end position="418"/>
    </location>
</feature>
<dbReference type="EMBL" id="NUWN01000077">
    <property type="protein sequence ID" value="PFK33493.1"/>
    <property type="molecule type" value="Genomic_DNA"/>
</dbReference>
<dbReference type="Pfam" id="PF13432">
    <property type="entry name" value="TPR_16"/>
    <property type="match status" value="1"/>
</dbReference>
<gene>
    <name evidence="4" type="ORF">COI93_18255</name>
</gene>
<accession>A0A2B0LUR4</accession>
<feature type="coiled-coil region" evidence="2">
    <location>
        <begin position="822"/>
        <end position="849"/>
    </location>
</feature>
<dbReference type="CDD" id="cd02549">
    <property type="entry name" value="Peptidase_C39A"/>
    <property type="match status" value="1"/>
</dbReference>
<feature type="repeat" description="TPR" evidence="1">
    <location>
        <begin position="733"/>
        <end position="766"/>
    </location>
</feature>
<dbReference type="InterPro" id="IPR039564">
    <property type="entry name" value="Peptidase_C39-like"/>
</dbReference>
<evidence type="ECO:0000313" key="5">
    <source>
        <dbReference type="Proteomes" id="UP000242656"/>
    </source>
</evidence>
<dbReference type="PROSITE" id="PS50005">
    <property type="entry name" value="TPR"/>
    <property type="match status" value="3"/>
</dbReference>
<dbReference type="SMART" id="SM00028">
    <property type="entry name" value="TPR"/>
    <property type="match status" value="12"/>
</dbReference>